<sequence>MKNQITDLIGLKIYSENGMFIGEVEDLVLDIDSKRIDSIAAGKLNPEVIEVKTHKGIKIPFRLVKSISDVVVIRHIQNMFKEETDL</sequence>
<dbReference type="InterPro" id="IPR011033">
    <property type="entry name" value="PRC_barrel-like_sf"/>
</dbReference>
<organism evidence="2 3">
    <name type="scientific">Methanospirillum lacunae</name>
    <dbReference type="NCBI Taxonomy" id="668570"/>
    <lineage>
        <taxon>Archaea</taxon>
        <taxon>Methanobacteriati</taxon>
        <taxon>Methanobacteriota</taxon>
        <taxon>Stenosarchaea group</taxon>
        <taxon>Methanomicrobia</taxon>
        <taxon>Methanomicrobiales</taxon>
        <taxon>Methanospirillaceae</taxon>
        <taxon>Methanospirillum</taxon>
    </lineage>
</organism>
<dbReference type="GeneID" id="97549384"/>
<reference evidence="2 3" key="1">
    <citation type="submission" date="2018-05" db="EMBL/GenBank/DDBJ databases">
        <title>Draft genome of Methanospirillum lacunae Ki8-1.</title>
        <authorList>
            <person name="Dueholm M.S."/>
            <person name="Nielsen P.H."/>
            <person name="Bakmann L.F."/>
            <person name="Otzen D.E."/>
        </authorList>
    </citation>
    <scope>NUCLEOTIDE SEQUENCE [LARGE SCALE GENOMIC DNA]</scope>
    <source>
        <strain evidence="2 3">Ki8-1</strain>
    </source>
</reference>
<dbReference type="Pfam" id="PF05239">
    <property type="entry name" value="PRC"/>
    <property type="match status" value="1"/>
</dbReference>
<protein>
    <submittedName>
        <fullName evidence="2">Photosystem reaction center subunit H</fullName>
    </submittedName>
</protein>
<evidence type="ECO:0000313" key="3">
    <source>
        <dbReference type="Proteomes" id="UP000245657"/>
    </source>
</evidence>
<accession>A0A2V2N601</accession>
<evidence type="ECO:0000259" key="1">
    <source>
        <dbReference type="Pfam" id="PF05239"/>
    </source>
</evidence>
<dbReference type="PANTHER" id="PTHR38137:SF1">
    <property type="entry name" value="PRC-BARREL DOMAIN-CONTAINING PROTEIN"/>
    <property type="match status" value="1"/>
</dbReference>
<gene>
    <name evidence="2" type="ORF">DK846_02405</name>
</gene>
<dbReference type="Proteomes" id="UP000245657">
    <property type="component" value="Unassembled WGS sequence"/>
</dbReference>
<dbReference type="Gene3D" id="2.30.30.240">
    <property type="entry name" value="PRC-barrel domain"/>
    <property type="match status" value="1"/>
</dbReference>
<feature type="domain" description="PRC-barrel" evidence="1">
    <location>
        <begin position="5"/>
        <end position="74"/>
    </location>
</feature>
<dbReference type="OrthoDB" id="68960at2157"/>
<keyword evidence="3" id="KW-1185">Reference proteome</keyword>
<comment type="caution">
    <text evidence="2">The sequence shown here is derived from an EMBL/GenBank/DDBJ whole genome shotgun (WGS) entry which is preliminary data.</text>
</comment>
<dbReference type="InterPro" id="IPR027275">
    <property type="entry name" value="PRC-brl_dom"/>
</dbReference>
<dbReference type="SUPFAM" id="SSF50346">
    <property type="entry name" value="PRC-barrel domain"/>
    <property type="match status" value="1"/>
</dbReference>
<evidence type="ECO:0000313" key="2">
    <source>
        <dbReference type="EMBL" id="PWR74030.1"/>
    </source>
</evidence>
<dbReference type="RefSeq" id="WP_109967309.1">
    <property type="nucleotide sequence ID" value="NZ_CP176093.1"/>
</dbReference>
<dbReference type="EMBL" id="QGMY01000002">
    <property type="protein sequence ID" value="PWR74030.1"/>
    <property type="molecule type" value="Genomic_DNA"/>
</dbReference>
<proteinExistence type="predicted"/>
<dbReference type="PANTHER" id="PTHR38137">
    <property type="entry name" value="PRC-BARREL DOMAIN PROTEIN"/>
    <property type="match status" value="1"/>
</dbReference>
<name>A0A2V2N601_9EURY</name>
<dbReference type="AlphaFoldDB" id="A0A2V2N601"/>